<dbReference type="PANTHER" id="PTHR23290">
    <property type="entry name" value="RRNA N6-ADENOSINE-METHYLTRANSFERASE METTL5"/>
    <property type="match status" value="1"/>
</dbReference>
<evidence type="ECO:0000313" key="2">
    <source>
        <dbReference type="EMBL" id="HGI31074.1"/>
    </source>
</evidence>
<dbReference type="GO" id="GO:0006596">
    <property type="term" value="P:polyamine biosynthetic process"/>
    <property type="evidence" value="ECO:0007669"/>
    <property type="project" value="TreeGrafter"/>
</dbReference>
<name>A0A7V3YH93_9BACT</name>
<dbReference type="GO" id="GO:0032259">
    <property type="term" value="P:methylation"/>
    <property type="evidence" value="ECO:0007669"/>
    <property type="project" value="UniProtKB-KW"/>
</dbReference>
<dbReference type="InterPro" id="IPR036390">
    <property type="entry name" value="WH_DNA-bd_sf"/>
</dbReference>
<dbReference type="SUPFAM" id="SSF53335">
    <property type="entry name" value="S-adenosyl-L-methionine-dependent methyltransferases"/>
    <property type="match status" value="1"/>
</dbReference>
<dbReference type="PANTHER" id="PTHR23290:SF0">
    <property type="entry name" value="RRNA N6-ADENOSINE-METHYLTRANSFERASE METTL5"/>
    <property type="match status" value="1"/>
</dbReference>
<dbReference type="AlphaFoldDB" id="A0A7V3YH93"/>
<organism evidence="2">
    <name type="scientific">Candidatus Caldatribacterium californiense</name>
    <dbReference type="NCBI Taxonomy" id="1454726"/>
    <lineage>
        <taxon>Bacteria</taxon>
        <taxon>Pseudomonadati</taxon>
        <taxon>Atribacterota</taxon>
        <taxon>Atribacteria</taxon>
        <taxon>Atribacterales</taxon>
        <taxon>Candidatus Caldatribacteriaceae</taxon>
        <taxon>Candidatus Caldatribacterium</taxon>
    </lineage>
</organism>
<dbReference type="EMBL" id="DTFV01000104">
    <property type="protein sequence ID" value="HGI31074.1"/>
    <property type="molecule type" value="Genomic_DNA"/>
</dbReference>
<dbReference type="InterPro" id="IPR002723">
    <property type="entry name" value="BpsA_C"/>
</dbReference>
<evidence type="ECO:0000259" key="1">
    <source>
        <dbReference type="Pfam" id="PF01861"/>
    </source>
</evidence>
<dbReference type="InterPro" id="IPR029063">
    <property type="entry name" value="SAM-dependent_MTases_sf"/>
</dbReference>
<keyword evidence="2" id="KW-0489">Methyltransferase</keyword>
<keyword evidence="2" id="KW-0808">Transferase</keyword>
<accession>A0A7V3YH93</accession>
<comment type="caution">
    <text evidence="2">The sequence shown here is derived from an EMBL/GenBank/DDBJ whole genome shotgun (WGS) entry which is preliminary data.</text>
</comment>
<gene>
    <name evidence="2" type="ORF">ENV30_07205</name>
</gene>
<reference evidence="2" key="1">
    <citation type="journal article" date="2020" name="mSystems">
        <title>Genome- and Community-Level Interaction Insights into Carbon Utilization and Element Cycling Functions of Hydrothermarchaeota in Hydrothermal Sediment.</title>
        <authorList>
            <person name="Zhou Z."/>
            <person name="Liu Y."/>
            <person name="Xu W."/>
            <person name="Pan J."/>
            <person name="Luo Z.H."/>
            <person name="Li M."/>
        </authorList>
    </citation>
    <scope>NUCLEOTIDE SEQUENCE [LARGE SCALE GENOMIC DNA]</scope>
    <source>
        <strain evidence="2">SpSt-747</strain>
    </source>
</reference>
<dbReference type="InterPro" id="IPR051720">
    <property type="entry name" value="rRNA_MeTrfase/Polyamine_Synth"/>
</dbReference>
<dbReference type="SUPFAM" id="SSF46785">
    <property type="entry name" value="Winged helix' DNA-binding domain"/>
    <property type="match status" value="1"/>
</dbReference>
<dbReference type="Pfam" id="PF01861">
    <property type="entry name" value="BpsA_C"/>
    <property type="match status" value="1"/>
</dbReference>
<dbReference type="InterPro" id="IPR036388">
    <property type="entry name" value="WH-like_DNA-bd_sf"/>
</dbReference>
<feature type="domain" description="N(4)-bis(aminopropyl)spermidine synthase C-terminal" evidence="1">
    <location>
        <begin position="93"/>
        <end position="335"/>
    </location>
</feature>
<sequence>MHRYEVQILRSLKEGPKSFWKLLDEQDEHIKGFVERLKALLEAGVVEYSDGKFSLTPLGEERAASLLPRKDVRCPHCQGGYTFSVFSEAFALYHRLVEGRPLPNLDYDQGFMTESDVFSRVAFLYERGDLEGQDILILGDDDLLSLALASTGLPRSITVLEVDRRIVEFITRRSQEHNLGITALEYNAASPYPLKEHAFSVFITDPVESEKGLRITLSRGAQALKRGGALYFGLTTIESSWHKWYNVERMLLEMGFVVTDILRRFSAYPDSDNHFDEEFYDRTMMRRLMDVEFPLPADADWFRSSFIRCEAVEEPRPLVVGEVVFDTDFYLDEETMATPKFV</sequence>
<protein>
    <submittedName>
        <fullName evidence="2">Putative methyltransferase</fullName>
    </submittedName>
</protein>
<dbReference type="Gene3D" id="3.40.50.150">
    <property type="entry name" value="Vaccinia Virus protein VP39"/>
    <property type="match status" value="1"/>
</dbReference>
<dbReference type="Gene3D" id="1.10.10.10">
    <property type="entry name" value="Winged helix-like DNA-binding domain superfamily/Winged helix DNA-binding domain"/>
    <property type="match status" value="1"/>
</dbReference>
<dbReference type="GO" id="GO:0008168">
    <property type="term" value="F:methyltransferase activity"/>
    <property type="evidence" value="ECO:0007669"/>
    <property type="project" value="UniProtKB-KW"/>
</dbReference>
<proteinExistence type="predicted"/>